<organism evidence="1">
    <name type="scientific">Pseudarthrobacter sulfonivorans</name>
    <dbReference type="NCBI Taxonomy" id="121292"/>
    <lineage>
        <taxon>Bacteria</taxon>
        <taxon>Bacillati</taxon>
        <taxon>Actinomycetota</taxon>
        <taxon>Actinomycetes</taxon>
        <taxon>Micrococcales</taxon>
        <taxon>Micrococcaceae</taxon>
        <taxon>Pseudarthrobacter</taxon>
    </lineage>
</organism>
<evidence type="ECO:0000313" key="1">
    <source>
        <dbReference type="EMBL" id="ALV42403.1"/>
    </source>
</evidence>
<evidence type="ECO:0000313" key="2">
    <source>
        <dbReference type="Proteomes" id="UP000065151"/>
    </source>
</evidence>
<accession>A0A0U3PDE2</accession>
<dbReference type="AlphaFoldDB" id="A0A0U3PDE2"/>
<dbReference type="RefSeq" id="WP_058931520.1">
    <property type="nucleotide sequence ID" value="NZ_CP013747.1"/>
</dbReference>
<proteinExistence type="predicted"/>
<dbReference type="KEGG" id="psul:AU252_15630"/>
<gene>
    <name evidence="1" type="ORF">AU252_15630</name>
</gene>
<dbReference type="STRING" id="121292.AU252_15630"/>
<reference evidence="1 2" key="1">
    <citation type="submission" date="2015-12" db="EMBL/GenBank/DDBJ databases">
        <authorList>
            <person name="Shamseldin A."/>
            <person name="Moawad H."/>
            <person name="Abd El-Rahim W.M."/>
            <person name="Sadowsky M.J."/>
        </authorList>
    </citation>
    <scope>NUCLEOTIDE SEQUENCE [LARGE SCALE GENOMIC DNA]</scope>
    <source>
        <strain evidence="1 2">Ar51</strain>
    </source>
</reference>
<name>A0A0U3PDE2_9MICC</name>
<dbReference type="Proteomes" id="UP000065151">
    <property type="component" value="Chromosome"/>
</dbReference>
<sequence length="63" mass="6547">MMGKVPEVKIVEAVKGLIIAAGLATNVAQANVSQAAATLAKQYGVSSSREVEAEIARHLRNKG</sequence>
<protein>
    <submittedName>
        <fullName evidence="1">Uncharacterized protein</fullName>
    </submittedName>
</protein>
<dbReference type="EMBL" id="CP013747">
    <property type="protein sequence ID" value="ALV42403.1"/>
    <property type="molecule type" value="Genomic_DNA"/>
</dbReference>